<organism evidence="2 3">
    <name type="scientific">Rhizoclosmatium globosum</name>
    <dbReference type="NCBI Taxonomy" id="329046"/>
    <lineage>
        <taxon>Eukaryota</taxon>
        <taxon>Fungi</taxon>
        <taxon>Fungi incertae sedis</taxon>
        <taxon>Chytridiomycota</taxon>
        <taxon>Chytridiomycota incertae sedis</taxon>
        <taxon>Chytridiomycetes</taxon>
        <taxon>Chytridiales</taxon>
        <taxon>Chytriomycetaceae</taxon>
        <taxon>Rhizoclosmatium</taxon>
    </lineage>
</organism>
<sequence length="1357" mass="148385">MDSVGGLEELLNGISSLNMDSFDAVDLFELEQNLADLDLGYGIAPFISAAGKGKGAKKAKESKPAKKSVKVKAATAKSAKGKGKRAMEDDDADDVEENPPLDPVPMEPLSLTRVKVPRGSIYVDASTSFIPNTLRPRYRFFARAYDRFLSTSQSLLSCQAFLDTIDSMTIHEALASFESQFGFIHPAGPALIAIRNRIISVRRHNVENNLEGETQFSIVPQLYKCPQGMIDGLDHCSCFTGDWTYSINQATFDVLQETHAATVFPLSGSSEQLRKELVSRRQNVVPTVVFILSLNRYLFCPKILLDVGVYGIGIGGFSVGAGVGVGVGAGAEPGTGVGAGVGVGGSGSGRGSGSVGMERLVADEGFTAVGSGKSGILGGSSNVLGGGGVRDVGRTSNVLGGGRQERQSSSVFGSWPQRPRPDSSEAWKKDHFILMDILQNQDYRLAEVFTEQHFLNGFCPLCRTSHQKSSDAATLTAFEAHLLAQHFHRPASSRLTLPSRGSYTDANLFNIHLARLISNSPKAGSQDDTCPVCLQDGYCQDLIRHMIESHPNYDPAVPTVPTAPVAPLAPVAPVVPVVPLAPVVPVVPVAPVAPDSPALADPTTTVAPSTSTNSVVNRQLVAGSDASRCVTLLGIMDARLVNQAFEMGSSHVYSVNHPATAAHSMRPGSYPIWIKTNDGKQLKPPRTAMTNRELKLHDFIVLRQLAATWQAFTNGDPTDLDMFNVYHALKNQDVSQSYGPYLAHRLDFAAANKSKLSDKEAIELFGAVQQYNKKGGIKNVTGVIVETLHWTNSARLLNTPIHQHRVQVAQDNQHRLNLQVDAVGNVVVGGVDVLHDNEDVEMGEAHGLGECQLFIDATPISPAFFLQSSENYTELMDLSKLMLIGLSLLNKKVVGRSLKVQKNGMHHVFQSALTLLNGLADNGPTFTNGEWYSGSVLFKHYSKAPDFTKEPMTFSGATELGVVFFKNKDSKISHILPLFQVLATTSFNPTRNQPVSAKIKVLGLHSILVGETVVLRDFRYQTTHLLHVGKDSHQRLYSISQSFIRPDTNKTQVYLWNELISPAWTDTLRRVRGHSVAVGIQNFVAGLVHEQPASLVSVSGSQDNASVYRNNFNTVIRKLLSRHPKFKNSNNLVLNAAIATHFGRGRVAQPMSSPLSISKLGYANMRAVVQRWLKLEETLPYMERRFEGGAQLTLDFVLNQRVQERFNDEDWDFVFAQHNFPNLTLQTNILLSDSKVLNIRPVVVSLDGSKFTFKHTRGYKGAHMSGTMPSQRVPQLGEVPRNWSNNNQYEVLFLPLFKQNKTGDSETESDKTKSDGPIEIEEVQVLKQPRRKIDTSIFELDNKKIKQMAPKVLSGKG</sequence>
<evidence type="ECO:0000313" key="2">
    <source>
        <dbReference type="EMBL" id="ORY28709.1"/>
    </source>
</evidence>
<dbReference type="Proteomes" id="UP000193642">
    <property type="component" value="Unassembled WGS sequence"/>
</dbReference>
<feature type="region of interest" description="Disordered" evidence="1">
    <location>
        <begin position="394"/>
        <end position="425"/>
    </location>
</feature>
<name>A0A1Y2B1J6_9FUNG</name>
<reference evidence="2 3" key="1">
    <citation type="submission" date="2016-07" db="EMBL/GenBank/DDBJ databases">
        <title>Pervasive Adenine N6-methylation of Active Genes in Fungi.</title>
        <authorList>
            <consortium name="DOE Joint Genome Institute"/>
            <person name="Mondo S.J."/>
            <person name="Dannebaum R.O."/>
            <person name="Kuo R.C."/>
            <person name="Labutti K."/>
            <person name="Haridas S."/>
            <person name="Kuo A."/>
            <person name="Salamov A."/>
            <person name="Ahrendt S.R."/>
            <person name="Lipzen A."/>
            <person name="Sullivan W."/>
            <person name="Andreopoulos W.B."/>
            <person name="Clum A."/>
            <person name="Lindquist E."/>
            <person name="Daum C."/>
            <person name="Ramamoorthy G.K."/>
            <person name="Gryganskyi A."/>
            <person name="Culley D."/>
            <person name="Magnuson J.K."/>
            <person name="James T.Y."/>
            <person name="O'Malley M.A."/>
            <person name="Stajich J.E."/>
            <person name="Spatafora J.W."/>
            <person name="Visel A."/>
            <person name="Grigoriev I.V."/>
        </authorList>
    </citation>
    <scope>NUCLEOTIDE SEQUENCE [LARGE SCALE GENOMIC DNA]</scope>
    <source>
        <strain evidence="2 3">JEL800</strain>
    </source>
</reference>
<keyword evidence="3" id="KW-1185">Reference proteome</keyword>
<proteinExistence type="predicted"/>
<evidence type="ECO:0000313" key="3">
    <source>
        <dbReference type="Proteomes" id="UP000193642"/>
    </source>
</evidence>
<gene>
    <name evidence="2" type="ORF">BCR33DRAFT_590537</name>
</gene>
<feature type="region of interest" description="Disordered" evidence="1">
    <location>
        <begin position="55"/>
        <end position="107"/>
    </location>
</feature>
<feature type="compositionally biased region" description="Acidic residues" evidence="1">
    <location>
        <begin position="88"/>
        <end position="99"/>
    </location>
</feature>
<protein>
    <submittedName>
        <fullName evidence="2">Uncharacterized protein</fullName>
    </submittedName>
</protein>
<accession>A0A1Y2B1J6</accession>
<evidence type="ECO:0000256" key="1">
    <source>
        <dbReference type="SAM" id="MobiDB-lite"/>
    </source>
</evidence>
<dbReference type="EMBL" id="MCGO01000092">
    <property type="protein sequence ID" value="ORY28709.1"/>
    <property type="molecule type" value="Genomic_DNA"/>
</dbReference>
<comment type="caution">
    <text evidence="2">The sequence shown here is derived from an EMBL/GenBank/DDBJ whole genome shotgun (WGS) entry which is preliminary data.</text>
</comment>